<feature type="domain" description="SH3b" evidence="1">
    <location>
        <begin position="50"/>
        <end position="105"/>
    </location>
</feature>
<organism evidence="2 3">
    <name type="scientific">Myxacorys almedinensis A</name>
    <dbReference type="NCBI Taxonomy" id="2690445"/>
    <lineage>
        <taxon>Bacteria</taxon>
        <taxon>Bacillati</taxon>
        <taxon>Cyanobacteriota</taxon>
        <taxon>Cyanophyceae</taxon>
        <taxon>Leptolyngbyales</taxon>
        <taxon>Leptolyngbyaceae</taxon>
        <taxon>Myxacorys</taxon>
        <taxon>Myxacorys almedinensis</taxon>
    </lineage>
</organism>
<reference evidence="2" key="1">
    <citation type="submission" date="2019-12" db="EMBL/GenBank/DDBJ databases">
        <title>High-Quality draft genome sequences of three cyanobacteria isolated from the limestone walls of the Old Cathedral of Coimbra.</title>
        <authorList>
            <person name="Tiago I."/>
            <person name="Soares F."/>
            <person name="Portugal A."/>
        </authorList>
    </citation>
    <scope>NUCLEOTIDE SEQUENCE</scope>
    <source>
        <strain evidence="2">A</strain>
    </source>
</reference>
<evidence type="ECO:0000313" key="3">
    <source>
        <dbReference type="Proteomes" id="UP000646053"/>
    </source>
</evidence>
<keyword evidence="3" id="KW-1185">Reference proteome</keyword>
<accession>A0A8J8CJV1</accession>
<comment type="caution">
    <text evidence="2">The sequence shown here is derived from an EMBL/GenBank/DDBJ whole genome shotgun (WGS) entry which is preliminary data.</text>
</comment>
<evidence type="ECO:0000313" key="2">
    <source>
        <dbReference type="EMBL" id="NDJ17961.1"/>
    </source>
</evidence>
<sequence length="393" mass="43662">MNWNSAVQAASRGLIFMGIASAVVSGLGLRSLSNAARSAELVTSDRGSMVNVRANPSVRSQALHYGFAGDRVQILQQQHGDDQWLWYYVKFNRSGVLGWVRSDLIRDPKSVANQPSIIPPSINRAAVNLPTVTLPRVNQPLPTSQSAIDQPASQVATRSVDIFPQPAIAPPLAPSGARETMPNYGTIFTQEQINYFMEIALGSEYGAGANPKIRKWQGDVRVQYFGTPTPADLSTLNTVIDELNALTGGAIRLQLVQNNPNITMYFVPESQFRSYEPRYVPTNFGFFATSWDATGRIYKANVLINSRDVTQKERSHLIREELTQSLGLMRDSERYSNSMFYQPWTDVTQYADIDKALIQMLYNPSIQTGMTKAEVLSTMRTLQAAQSNPSLRF</sequence>
<dbReference type="RefSeq" id="WP_162423490.1">
    <property type="nucleotide sequence ID" value="NZ_WVIE01000012.1"/>
</dbReference>
<proteinExistence type="predicted"/>
<gene>
    <name evidence="2" type="ORF">GS601_11780</name>
</gene>
<dbReference type="InterPro" id="IPR003646">
    <property type="entry name" value="SH3-like_bac-type"/>
</dbReference>
<dbReference type="Pfam" id="PF08239">
    <property type="entry name" value="SH3_3"/>
    <property type="match status" value="1"/>
</dbReference>
<protein>
    <submittedName>
        <fullName evidence="2">DUF2927 domain-containing protein</fullName>
    </submittedName>
</protein>
<name>A0A8J8CJV1_9CYAN</name>
<evidence type="ECO:0000259" key="1">
    <source>
        <dbReference type="Pfam" id="PF08239"/>
    </source>
</evidence>
<dbReference type="Proteomes" id="UP000646053">
    <property type="component" value="Unassembled WGS sequence"/>
</dbReference>
<dbReference type="AlphaFoldDB" id="A0A8J8CJV1"/>
<dbReference type="Gene3D" id="2.30.30.40">
    <property type="entry name" value="SH3 Domains"/>
    <property type="match status" value="1"/>
</dbReference>
<dbReference type="EMBL" id="WVIE01000012">
    <property type="protein sequence ID" value="NDJ17961.1"/>
    <property type="molecule type" value="Genomic_DNA"/>
</dbReference>
<dbReference type="Pfam" id="PF11150">
    <property type="entry name" value="DUF2927"/>
    <property type="match status" value="1"/>
</dbReference>
<dbReference type="InterPro" id="IPR021323">
    <property type="entry name" value="DUF2927"/>
</dbReference>